<evidence type="ECO:0000313" key="1">
    <source>
        <dbReference type="EMBL" id="TCG09262.1"/>
    </source>
</evidence>
<protein>
    <recommendedName>
        <fullName evidence="3">YbjN domain-containing protein</fullName>
    </recommendedName>
</protein>
<sequence>MNLYHELAIQEAHLTKIFAESDIEIETLDTHLRDSGLVPYNVESDHISLRTERGIGYSVSLVTARKFIRFSTYFPLSGLASTDQKQSLARRLNEEVFLPVFAIDRDGDLTIGYVLPYVHGLIAGNFVSVVNRFSSVLDFIVHTYNDDGLIDFGEPEAASGLLTAVGAGPAGDDRLH</sequence>
<keyword evidence="2" id="KW-1185">Reference proteome</keyword>
<comment type="caution">
    <text evidence="1">The sequence shown here is derived from an EMBL/GenBank/DDBJ whole genome shotgun (WGS) entry which is preliminary data.</text>
</comment>
<name>A0A4R0XIU8_9BURK</name>
<accession>A0A4R0XIU8</accession>
<evidence type="ECO:0000313" key="2">
    <source>
        <dbReference type="Proteomes" id="UP000294200"/>
    </source>
</evidence>
<proteinExistence type="predicted"/>
<reference evidence="1 2" key="1">
    <citation type="submission" date="2017-02" db="EMBL/GenBank/DDBJ databases">
        <title>Paraburkholderia sophoroidis sp. nov. and Paraburkholderia steynii sp. nov. rhizobial symbionts of the fynbos legume Hypocalyptus sophoroides.</title>
        <authorList>
            <person name="Steenkamp E.T."/>
            <person name="Beukes C.W."/>
            <person name="Van Zyl E."/>
            <person name="Avontuur J."/>
            <person name="Chan W.Y."/>
            <person name="Hassen A."/>
            <person name="Palmer M."/>
            <person name="Mthombeni L."/>
            <person name="Phalane F."/>
            <person name="Sereme K."/>
            <person name="Venter S.N."/>
        </authorList>
    </citation>
    <scope>NUCLEOTIDE SEQUENCE [LARGE SCALE GENOMIC DNA]</scope>
    <source>
        <strain evidence="1 2">HC1.1ba</strain>
    </source>
</reference>
<dbReference type="Proteomes" id="UP000294200">
    <property type="component" value="Unassembled WGS sequence"/>
</dbReference>
<gene>
    <name evidence="1" type="ORF">BZM27_06350</name>
</gene>
<dbReference type="EMBL" id="MWML01000014">
    <property type="protein sequence ID" value="TCG09262.1"/>
    <property type="molecule type" value="Genomic_DNA"/>
</dbReference>
<organism evidence="1 2">
    <name type="scientific">Paraburkholderia steynii</name>
    <dbReference type="NCBI Taxonomy" id="1245441"/>
    <lineage>
        <taxon>Bacteria</taxon>
        <taxon>Pseudomonadati</taxon>
        <taxon>Pseudomonadota</taxon>
        <taxon>Betaproteobacteria</taxon>
        <taxon>Burkholderiales</taxon>
        <taxon>Burkholderiaceae</taxon>
        <taxon>Paraburkholderia</taxon>
    </lineage>
</organism>
<dbReference type="AlphaFoldDB" id="A0A4R0XIU8"/>
<evidence type="ECO:0008006" key="3">
    <source>
        <dbReference type="Google" id="ProtNLM"/>
    </source>
</evidence>